<dbReference type="STRING" id="27835.A0A0N4XYN5"/>
<reference evidence="4" key="1">
    <citation type="submission" date="2017-02" db="UniProtKB">
        <authorList>
            <consortium name="WormBaseParasite"/>
        </authorList>
    </citation>
    <scope>IDENTIFICATION</scope>
</reference>
<gene>
    <name evidence="2" type="ORF">NBR_LOCUS8210</name>
</gene>
<name>A0A0N4XYN5_NIPBR</name>
<dbReference type="EMBL" id="UYSL01019977">
    <property type="protein sequence ID" value="VDL71799.1"/>
    <property type="molecule type" value="Genomic_DNA"/>
</dbReference>
<proteinExistence type="predicted"/>
<dbReference type="WBParaSite" id="NBR_0000820901-mRNA-1">
    <property type="protein sequence ID" value="NBR_0000820901-mRNA-1"/>
    <property type="gene ID" value="NBR_0000820901"/>
</dbReference>
<organism evidence="4">
    <name type="scientific">Nippostrongylus brasiliensis</name>
    <name type="common">Rat hookworm</name>
    <dbReference type="NCBI Taxonomy" id="27835"/>
    <lineage>
        <taxon>Eukaryota</taxon>
        <taxon>Metazoa</taxon>
        <taxon>Ecdysozoa</taxon>
        <taxon>Nematoda</taxon>
        <taxon>Chromadorea</taxon>
        <taxon>Rhabditida</taxon>
        <taxon>Rhabditina</taxon>
        <taxon>Rhabditomorpha</taxon>
        <taxon>Strongyloidea</taxon>
        <taxon>Heligmosomidae</taxon>
        <taxon>Nippostrongylus</taxon>
    </lineage>
</organism>
<feature type="region of interest" description="Disordered" evidence="1">
    <location>
        <begin position="326"/>
        <end position="356"/>
    </location>
</feature>
<evidence type="ECO:0000313" key="4">
    <source>
        <dbReference type="WBParaSite" id="NBR_0000820901-mRNA-1"/>
    </source>
</evidence>
<evidence type="ECO:0000313" key="3">
    <source>
        <dbReference type="Proteomes" id="UP000271162"/>
    </source>
</evidence>
<dbReference type="AlphaFoldDB" id="A0A0N4XYN5"/>
<feature type="compositionally biased region" description="Basic and acidic residues" evidence="1">
    <location>
        <begin position="326"/>
        <end position="344"/>
    </location>
</feature>
<evidence type="ECO:0000256" key="1">
    <source>
        <dbReference type="SAM" id="MobiDB-lite"/>
    </source>
</evidence>
<evidence type="ECO:0000313" key="2">
    <source>
        <dbReference type="EMBL" id="VDL71799.1"/>
    </source>
</evidence>
<accession>A0A0N4XYN5</accession>
<keyword evidence="3" id="KW-1185">Reference proteome</keyword>
<protein>
    <submittedName>
        <fullName evidence="4">RNA polymerase sigma factor, sigma-70 family</fullName>
    </submittedName>
</protein>
<dbReference type="Proteomes" id="UP000271162">
    <property type="component" value="Unassembled WGS sequence"/>
</dbReference>
<reference evidence="2 3" key="2">
    <citation type="submission" date="2018-11" db="EMBL/GenBank/DDBJ databases">
        <authorList>
            <consortium name="Pathogen Informatics"/>
        </authorList>
    </citation>
    <scope>NUCLEOTIDE SEQUENCE [LARGE SCALE GENOMIC DNA]</scope>
</reference>
<sequence>MIRREKLSSSWPELRLPKEGVFTENGYFFHHETPKPLKENHTQRLLEYGIQLACWERFTPEEDDRIRENWRSLAQKYGFLSDDAQYYIGYDKGLECVKFRSRLQRKLLEIGFWPQLCRELECRSAMQVKQRMKRLFDPCPIGGPSPLPEDLELKIHELLAQRRSPRRIAETLNIPLYRVRYVMSDNYSRQLRNEGRTAEDEMNDSSTLDRKCLPRDRYHQLFVTVVTKSSLSESRVADYLRTSLKSLKSRLSNFNWHSITPSFRPFQAGELKQEWRNITKQLHKSYLTYLETLDECQAWICAKAEIRSWETVGLYSKRSNNVELRDEATASDTELHSEIPDSRRSPSKAAPVEVVSAQEMQQVSDPIFADRQNQSTVADGSEPINESSQQISDIFGANESNTTLEETHQSPIVMDSIQKVGRDEQGMLDQSFDLFEDAAGEAEDVTRAETSFVRSSVVERRSSSSPTIAVSRAEHRQELNLESPAMEWEDEQDSLRTLRVTLPSRIDNSLQEQPSAETMSQEGWMQFFT</sequence>